<protein>
    <submittedName>
        <fullName evidence="1">Glycerophosphodiester phosphodiesterase</fullName>
    </submittedName>
</protein>
<evidence type="ECO:0000313" key="2">
    <source>
        <dbReference type="Proteomes" id="UP000469185"/>
    </source>
</evidence>
<dbReference type="SUPFAM" id="SSF51695">
    <property type="entry name" value="PLC-like phosphodiesterases"/>
    <property type="match status" value="1"/>
</dbReference>
<dbReference type="GO" id="GO:0006629">
    <property type="term" value="P:lipid metabolic process"/>
    <property type="evidence" value="ECO:0007669"/>
    <property type="project" value="InterPro"/>
</dbReference>
<dbReference type="Gene3D" id="3.20.20.190">
    <property type="entry name" value="Phosphatidylinositol (PI) phosphodiesterase"/>
    <property type="match status" value="1"/>
</dbReference>
<proteinExistence type="predicted"/>
<name>A0A6N9YJ45_9ACTN</name>
<reference evidence="1 2" key="1">
    <citation type="submission" date="2020-02" db="EMBL/GenBank/DDBJ databases">
        <authorList>
            <person name="Li X.-J."/>
            <person name="Feng X.-M."/>
        </authorList>
    </citation>
    <scope>NUCLEOTIDE SEQUENCE [LARGE SCALE GENOMIC DNA]</scope>
    <source>
        <strain evidence="1 2">CGMCC 4.7225</strain>
    </source>
</reference>
<comment type="caution">
    <text evidence="1">The sequence shown here is derived from an EMBL/GenBank/DDBJ whole genome shotgun (WGS) entry which is preliminary data.</text>
</comment>
<dbReference type="InterPro" id="IPR017946">
    <property type="entry name" value="PLC-like_Pdiesterase_TIM-brl"/>
</dbReference>
<dbReference type="CDD" id="cd08556">
    <property type="entry name" value="GDPD"/>
    <property type="match status" value="1"/>
</dbReference>
<dbReference type="AlphaFoldDB" id="A0A6N9YJ45"/>
<sequence>MLTVAHRAANDPEALRAVLDLGVDLAEADVRYFKGVPEVRHSKTLGSRLLWEPGELTHRAQIDVLTLADLLEVVPGARHRLMLDLKGIWPGLAPAVARTLREHAPDSPVAICTPHWWMFKAFADAPQARIIPSAGSWPMLERLRELLRKGQSGWPIQRPFFGCSVHRTLLTPAVVAELRRRVGHVLTWPVDTDAQLADARRLGVTGVTSKNLELLAQIHAPS</sequence>
<keyword evidence="2" id="KW-1185">Reference proteome</keyword>
<dbReference type="GO" id="GO:0008081">
    <property type="term" value="F:phosphoric diester hydrolase activity"/>
    <property type="evidence" value="ECO:0007669"/>
    <property type="project" value="InterPro"/>
</dbReference>
<organism evidence="1 2">
    <name type="scientific">Phytoactinopolyspora alkaliphila</name>
    <dbReference type="NCBI Taxonomy" id="1783498"/>
    <lineage>
        <taxon>Bacteria</taxon>
        <taxon>Bacillati</taxon>
        <taxon>Actinomycetota</taxon>
        <taxon>Actinomycetes</taxon>
        <taxon>Jiangellales</taxon>
        <taxon>Jiangellaceae</taxon>
        <taxon>Phytoactinopolyspora</taxon>
    </lineage>
</organism>
<evidence type="ECO:0000313" key="1">
    <source>
        <dbReference type="EMBL" id="NED94955.1"/>
    </source>
</evidence>
<dbReference type="EMBL" id="JAAGOB010000003">
    <property type="protein sequence ID" value="NED94955.1"/>
    <property type="molecule type" value="Genomic_DNA"/>
</dbReference>
<accession>A0A6N9YJ45</accession>
<gene>
    <name evidence="1" type="ORF">G1H11_06475</name>
</gene>
<dbReference type="Proteomes" id="UP000469185">
    <property type="component" value="Unassembled WGS sequence"/>
</dbReference>